<gene>
    <name evidence="1" type="ORF">ACFSOX_16390</name>
</gene>
<proteinExistence type="predicted"/>
<keyword evidence="2" id="KW-1185">Reference proteome</keyword>
<organism evidence="1 2">
    <name type="scientific">Rhodoplanes azumiensis</name>
    <dbReference type="NCBI Taxonomy" id="1897628"/>
    <lineage>
        <taxon>Bacteria</taxon>
        <taxon>Pseudomonadati</taxon>
        <taxon>Pseudomonadota</taxon>
        <taxon>Alphaproteobacteria</taxon>
        <taxon>Hyphomicrobiales</taxon>
        <taxon>Nitrobacteraceae</taxon>
        <taxon>Rhodoplanes</taxon>
    </lineage>
</organism>
<dbReference type="Proteomes" id="UP001597314">
    <property type="component" value="Unassembled WGS sequence"/>
</dbReference>
<dbReference type="InterPro" id="IPR014942">
    <property type="entry name" value="AbiEii"/>
</dbReference>
<sequence length="201" mass="20739">MLYGGTAVALYLGHRTSVDFDFFRAEPLDKDEIYAAFPAVADAALLQDSVDTLVASVSIADEAVKLSFFGGVDIGRVADPLQTADGVLLAASPLDLLGTKLKAILDRAQARDYQDIAALLRAGVSLASGVAAFRALFAGEPATVLRAIGYFADVPSVAAADRDILTSARDAVRALPAVGATPGSLAVPIGPCYAIVDPFGQ</sequence>
<dbReference type="EMBL" id="JBHUIW010000020">
    <property type="protein sequence ID" value="MFD2183734.1"/>
    <property type="molecule type" value="Genomic_DNA"/>
</dbReference>
<evidence type="ECO:0000313" key="2">
    <source>
        <dbReference type="Proteomes" id="UP001597314"/>
    </source>
</evidence>
<name>A0ABW5ALI0_9BRAD</name>
<comment type="caution">
    <text evidence="1">The sequence shown here is derived from an EMBL/GenBank/DDBJ whole genome shotgun (WGS) entry which is preliminary data.</text>
</comment>
<protein>
    <submittedName>
        <fullName evidence="1">Nucleotidyl transferase AbiEii/AbiGii toxin family protein</fullName>
    </submittedName>
</protein>
<accession>A0ABW5ALI0</accession>
<keyword evidence="1" id="KW-0808">Transferase</keyword>
<dbReference type="GO" id="GO:0016740">
    <property type="term" value="F:transferase activity"/>
    <property type="evidence" value="ECO:0007669"/>
    <property type="project" value="UniProtKB-KW"/>
</dbReference>
<evidence type="ECO:0000313" key="1">
    <source>
        <dbReference type="EMBL" id="MFD2183734.1"/>
    </source>
</evidence>
<dbReference type="RefSeq" id="WP_378478887.1">
    <property type="nucleotide sequence ID" value="NZ_JBHUIW010000020.1"/>
</dbReference>
<dbReference type="Pfam" id="PF08843">
    <property type="entry name" value="AbiEii"/>
    <property type="match status" value="1"/>
</dbReference>
<reference evidence="2" key="1">
    <citation type="journal article" date="2019" name="Int. J. Syst. Evol. Microbiol.">
        <title>The Global Catalogue of Microorganisms (GCM) 10K type strain sequencing project: providing services to taxonomists for standard genome sequencing and annotation.</title>
        <authorList>
            <consortium name="The Broad Institute Genomics Platform"/>
            <consortium name="The Broad Institute Genome Sequencing Center for Infectious Disease"/>
            <person name="Wu L."/>
            <person name="Ma J."/>
        </authorList>
    </citation>
    <scope>NUCLEOTIDE SEQUENCE [LARGE SCALE GENOMIC DNA]</scope>
    <source>
        <strain evidence="2">CGMCC 1.6774</strain>
    </source>
</reference>